<proteinExistence type="inferred from homology"/>
<dbReference type="GO" id="GO:0004805">
    <property type="term" value="F:trehalose-phosphatase activity"/>
    <property type="evidence" value="ECO:0007669"/>
    <property type="project" value="TreeGrafter"/>
</dbReference>
<name>A0A6H1WRW4_9BACT</name>
<keyword evidence="5" id="KW-0328">Glycosyltransferase</keyword>
<evidence type="ECO:0000256" key="9">
    <source>
        <dbReference type="ARBA" id="ARBA00055920"/>
    </source>
</evidence>
<evidence type="ECO:0000313" key="12">
    <source>
        <dbReference type="EMBL" id="QJA05921.1"/>
    </source>
</evidence>
<evidence type="ECO:0000256" key="4">
    <source>
        <dbReference type="ARBA" id="ARBA00011881"/>
    </source>
</evidence>
<dbReference type="SUPFAM" id="SSF56784">
    <property type="entry name" value="HAD-like"/>
    <property type="match status" value="1"/>
</dbReference>
<dbReference type="RefSeq" id="WP_168719275.1">
    <property type="nucleotide sequence ID" value="NZ_CP042909.1"/>
</dbReference>
<evidence type="ECO:0000256" key="1">
    <source>
        <dbReference type="ARBA" id="ARBA00005199"/>
    </source>
</evidence>
<protein>
    <recommendedName>
        <fullName evidence="11">Alpha,alpha-trehalose-phosphate synthase</fullName>
        <ecNumber evidence="11">2.4.1.15</ecNumber>
    </recommendedName>
</protein>
<dbReference type="PANTHER" id="PTHR10788:SF106">
    <property type="entry name" value="BCDNA.GH08860"/>
    <property type="match status" value="1"/>
</dbReference>
<dbReference type="GO" id="GO:0003825">
    <property type="term" value="F:alpha,alpha-trehalose-phosphate synthase (UDP-forming) activity"/>
    <property type="evidence" value="ECO:0007669"/>
    <property type="project" value="UniProtKB-UniRule"/>
</dbReference>
<evidence type="ECO:0000256" key="8">
    <source>
        <dbReference type="ARBA" id="ARBA00052754"/>
    </source>
</evidence>
<gene>
    <name evidence="12" type="ORF">FVE67_03520</name>
</gene>
<evidence type="ECO:0000256" key="7">
    <source>
        <dbReference type="ARBA" id="ARBA00048039"/>
    </source>
</evidence>
<evidence type="ECO:0000256" key="10">
    <source>
        <dbReference type="ARBA" id="ARBA00060702"/>
    </source>
</evidence>
<dbReference type="Pfam" id="PF02358">
    <property type="entry name" value="Trehalose_PPase"/>
    <property type="match status" value="1"/>
</dbReference>
<dbReference type="AlphaFoldDB" id="A0A6H1WRW4"/>
<evidence type="ECO:0000256" key="3">
    <source>
        <dbReference type="ARBA" id="ARBA00008799"/>
    </source>
</evidence>
<dbReference type="Gene3D" id="3.40.50.2000">
    <property type="entry name" value="Glycogen Phosphorylase B"/>
    <property type="match status" value="2"/>
</dbReference>
<dbReference type="InterPro" id="IPR012766">
    <property type="entry name" value="Trehalose_OtsA"/>
</dbReference>
<dbReference type="Proteomes" id="UP000501253">
    <property type="component" value="Chromosome"/>
</dbReference>
<dbReference type="EMBL" id="CP042909">
    <property type="protein sequence ID" value="QJA05921.1"/>
    <property type="molecule type" value="Genomic_DNA"/>
</dbReference>
<comment type="subunit">
    <text evidence="4">Homotetramer.</text>
</comment>
<dbReference type="GO" id="GO:0005829">
    <property type="term" value="C:cytosol"/>
    <property type="evidence" value="ECO:0007669"/>
    <property type="project" value="TreeGrafter"/>
</dbReference>
<dbReference type="NCBIfam" id="TIGR01484">
    <property type="entry name" value="HAD-SF-IIB"/>
    <property type="match status" value="1"/>
</dbReference>
<dbReference type="InterPro" id="IPR036412">
    <property type="entry name" value="HAD-like_sf"/>
</dbReference>
<dbReference type="NCBIfam" id="NF011071">
    <property type="entry name" value="PRK14501.1"/>
    <property type="match status" value="1"/>
</dbReference>
<dbReference type="InterPro" id="IPR001830">
    <property type="entry name" value="Glyco_trans_20"/>
</dbReference>
<accession>A0A6H1WRW4</accession>
<dbReference type="FunFam" id="3.40.50.2000:FF:000010">
    <property type="entry name" value="Alpha,alpha-trehalose-phosphate synthase"/>
    <property type="match status" value="1"/>
</dbReference>
<dbReference type="NCBIfam" id="TIGR02400">
    <property type="entry name" value="trehalose_OtsA"/>
    <property type="match status" value="1"/>
</dbReference>
<comment type="similarity">
    <text evidence="2">In the C-terminal section; belongs to the trehalose phosphatase family.</text>
</comment>
<reference evidence="12 13" key="1">
    <citation type="submission" date="2019-08" db="EMBL/GenBank/DDBJ databases">
        <title>Complete genome sequence of Thermosulfurimonas marina SU872T, an anaerobic thermophilic chemolithoautotrophic bacterium isolated from a shallow marine hydrothermal vent.</title>
        <authorList>
            <person name="Allioux M."/>
            <person name="Jebbar M."/>
            <person name="Slobodkina G."/>
            <person name="Slobodkin A."/>
            <person name="Moalic Y."/>
            <person name="Frolova A."/>
            <person name="Shao Z."/>
            <person name="Alain K."/>
        </authorList>
    </citation>
    <scope>NUCLEOTIDE SEQUENCE [LARGE SCALE GENOMIC DNA]</scope>
    <source>
        <strain evidence="12 13">SU872</strain>
    </source>
</reference>
<evidence type="ECO:0000256" key="11">
    <source>
        <dbReference type="NCBIfam" id="TIGR02400"/>
    </source>
</evidence>
<dbReference type="InterPro" id="IPR006379">
    <property type="entry name" value="HAD-SF_hydro_IIB"/>
</dbReference>
<keyword evidence="13" id="KW-1185">Reference proteome</keyword>
<dbReference type="PANTHER" id="PTHR10788">
    <property type="entry name" value="TREHALOSE-6-PHOSPHATE SYNTHASE"/>
    <property type="match status" value="1"/>
</dbReference>
<dbReference type="GO" id="GO:0033828">
    <property type="term" value="F:glucosylglycerol-phosphate synthase activity"/>
    <property type="evidence" value="ECO:0007669"/>
    <property type="project" value="UniProtKB-EC"/>
</dbReference>
<dbReference type="SUPFAM" id="SSF53756">
    <property type="entry name" value="UDP-Glycosyltransferase/glycogen phosphorylase"/>
    <property type="match status" value="1"/>
</dbReference>
<comment type="pathway">
    <text evidence="1">Glycan biosynthesis; trehalose biosynthesis.</text>
</comment>
<evidence type="ECO:0000256" key="2">
    <source>
        <dbReference type="ARBA" id="ARBA00006330"/>
    </source>
</evidence>
<comment type="pathway">
    <text evidence="10">Glycan metabolism; glucosylglycerol biosynthesis.</text>
</comment>
<evidence type="ECO:0000313" key="13">
    <source>
        <dbReference type="Proteomes" id="UP000501253"/>
    </source>
</evidence>
<comment type="catalytic activity">
    <reaction evidence="8">
        <text>ADP-alpha-D-glucose + sn-glycerol 3-phosphate = 2-O-(alpha-D-glucopyranosyl)-sn-glycerol 3-phosphate + ADP + H(+)</text>
        <dbReference type="Rhea" id="RHEA:12881"/>
        <dbReference type="ChEBI" id="CHEBI:15378"/>
        <dbReference type="ChEBI" id="CHEBI:57498"/>
        <dbReference type="ChEBI" id="CHEBI:57597"/>
        <dbReference type="ChEBI" id="CHEBI:87089"/>
        <dbReference type="ChEBI" id="CHEBI:456216"/>
        <dbReference type="EC" id="2.4.1.213"/>
    </reaction>
</comment>
<comment type="function">
    <text evidence="9">Involved in salt tolerance by producing GG-phosphate from ADP-glucose and glycerol-3-phosphate (G3P), an intermediate in the synthesis of the osmolyte glucosylglycerol (GG).</text>
</comment>
<dbReference type="Pfam" id="PF00982">
    <property type="entry name" value="Glyco_transf_20"/>
    <property type="match status" value="1"/>
</dbReference>
<dbReference type="EC" id="2.4.1.15" evidence="11"/>
<dbReference type="UniPathway" id="UPA00299"/>
<comment type="catalytic activity">
    <reaction evidence="7">
        <text>D-glucose 6-phosphate + UDP-alpha-D-glucose = alpha,alpha-trehalose 6-phosphate + UDP + H(+)</text>
        <dbReference type="Rhea" id="RHEA:18889"/>
        <dbReference type="ChEBI" id="CHEBI:15378"/>
        <dbReference type="ChEBI" id="CHEBI:58223"/>
        <dbReference type="ChEBI" id="CHEBI:58429"/>
        <dbReference type="ChEBI" id="CHEBI:58885"/>
        <dbReference type="ChEBI" id="CHEBI:61548"/>
        <dbReference type="EC" id="2.4.1.15"/>
    </reaction>
</comment>
<dbReference type="CDD" id="cd03788">
    <property type="entry name" value="GT20_TPS"/>
    <property type="match status" value="1"/>
</dbReference>
<evidence type="ECO:0000256" key="6">
    <source>
        <dbReference type="ARBA" id="ARBA00022679"/>
    </source>
</evidence>
<dbReference type="InterPro" id="IPR003337">
    <property type="entry name" value="Trehalose_PPase"/>
</dbReference>
<dbReference type="Gene3D" id="3.30.70.1020">
    <property type="entry name" value="Trehalose-6-phosphate phosphatase related protein, domain 2"/>
    <property type="match status" value="1"/>
</dbReference>
<evidence type="ECO:0000256" key="5">
    <source>
        <dbReference type="ARBA" id="ARBA00022676"/>
    </source>
</evidence>
<dbReference type="NCBIfam" id="TIGR00685">
    <property type="entry name" value="T6PP"/>
    <property type="match status" value="1"/>
</dbReference>
<dbReference type="CDD" id="cd01627">
    <property type="entry name" value="HAD_TPP"/>
    <property type="match status" value="1"/>
</dbReference>
<keyword evidence="6" id="KW-0808">Transferase</keyword>
<dbReference type="GO" id="GO:0005992">
    <property type="term" value="P:trehalose biosynthetic process"/>
    <property type="evidence" value="ECO:0007669"/>
    <property type="project" value="UniProtKB-UniRule"/>
</dbReference>
<sequence>MGAKFVLVANRLPVSVTRTEEGFLFKPSVGGLATALSSISTEKILWVGWPGLPAEDFAGHEKKVFSELESLGCYPVCLSREEIEVFYHGFANRTLWPLCHYFLQYTIFEAAYWEGYREVNRKYAETVAELADEEATVWVHDYQLFLVPGFLRRLLPRARIGFFLHIPFPSYEVFRVLPWRREILEGLLGADLVGFHTYEYTRHFLSSLRRLLGYEHQLGLVTTETRAVKVEVFPISIDYQKFARAAEDSEVQARIEALRREVGERRLILSVDRLDYTKGIPQRLWAYEAFLERYPEWREQVVLVLVGVPSRTEVEHYQELKSEVDELIGRINGRFGTLGWTPVHYLYRSLDFPELAALYWLAEVALVTPLRDGMNLIAKEYVATVPEDRGVLILSEMAGAAAELSEAMLVNPFSQEDLVRALHEALSLPRDEKIERNRRMKERLRRYDVHRWAREFLSALEETRKLQESFVSHRLVGAPREEVLSAFGRAQNPILFLDYDGTLTGFVARPERAVPDASLRDLLQRLAQVARVVLISGRDPETLERWFGDLPLTLVAEHGVFVRRDSTWEITGEYTEDWKETVRPILELYADRTPGAFVEEKRYSLVWHYRLAESELGEMRAHELKEALLDLVQPLGLMVLEGQKVLEVKPREINKGTMARRILAEGAYDFVLAMGDDWTDEYLFEALPPESFTVKIGYGLTRARYRLEGVAEARRFLEELWRRKSSGTPGPS</sequence>
<dbReference type="Gene3D" id="3.40.50.1000">
    <property type="entry name" value="HAD superfamily/HAD-like"/>
    <property type="match status" value="1"/>
</dbReference>
<organism evidence="12 13">
    <name type="scientific">Thermosulfurimonas marina</name>
    <dbReference type="NCBI Taxonomy" id="2047767"/>
    <lineage>
        <taxon>Bacteria</taxon>
        <taxon>Pseudomonadati</taxon>
        <taxon>Thermodesulfobacteriota</taxon>
        <taxon>Thermodesulfobacteria</taxon>
        <taxon>Thermodesulfobacteriales</taxon>
        <taxon>Thermodesulfobacteriaceae</taxon>
        <taxon>Thermosulfurimonas</taxon>
    </lineage>
</organism>
<comment type="similarity">
    <text evidence="3">Belongs to the glycosyltransferase 20 family.</text>
</comment>
<dbReference type="KEGG" id="tmai:FVE67_03520"/>
<dbReference type="InterPro" id="IPR023214">
    <property type="entry name" value="HAD_sf"/>
</dbReference>